<name>A0ACD4DJ58_9NOCA</name>
<evidence type="ECO:0000313" key="2">
    <source>
        <dbReference type="Proteomes" id="UP001156484"/>
    </source>
</evidence>
<dbReference type="Proteomes" id="UP001156484">
    <property type="component" value="Chromosome"/>
</dbReference>
<protein>
    <submittedName>
        <fullName evidence="1">GNAT family N-acetyltransferase</fullName>
    </submittedName>
</protein>
<accession>A0ACD4DJ58</accession>
<proteinExistence type="predicted"/>
<evidence type="ECO:0000313" key="1">
    <source>
        <dbReference type="EMBL" id="UYP20076.1"/>
    </source>
</evidence>
<dbReference type="EMBL" id="CP107551">
    <property type="protein sequence ID" value="UYP20076.1"/>
    <property type="molecule type" value="Genomic_DNA"/>
</dbReference>
<organism evidence="1 2">
    <name type="scientific">Rhodococcus sacchari</name>
    <dbReference type="NCBI Taxonomy" id="2962047"/>
    <lineage>
        <taxon>Bacteria</taxon>
        <taxon>Bacillati</taxon>
        <taxon>Actinomycetota</taxon>
        <taxon>Actinomycetes</taxon>
        <taxon>Mycobacteriales</taxon>
        <taxon>Nocardiaceae</taxon>
        <taxon>Rhodococcus</taxon>
    </lineage>
</organism>
<sequence>MTERTEPEIRILDTEAELREASALFRTAMVGLPAWPEVPDGTVDRYLESGRTWGAFLDGRLVGTVDATSGRLVLPGGARVPHAAVTHIGVLPTHTRRGVLSGLVRRQLRDARDRSEVVSTLRASEAVIYGRFGYGVASHSVALDVETRRATLRPDVPDSGPVRLLTYPDAWDVLAAIHSRHLPDRPGMIDRSEYWWNSRRWRADSLTDPMYVAVHGEPGEENGFVRYHPIDTQAWFTSRDRTVVVDDFFAPTPDAYVGLLRFLLGLDLVDCLRFVATPTDDPLPLLFHDARAVQVRSVSDETWLRILDLDRVLSARAYRGAGTVTLATTDRLLPENEGTFVISPSGAGRTSGSADLTVDVADLAAVLLGGTTWRRLAAAGRVRVHRSGAVDVADMLFAWPCAPFAGTSF</sequence>
<keyword evidence="2" id="KW-1185">Reference proteome</keyword>
<reference evidence="1" key="1">
    <citation type="submission" date="2022-10" db="EMBL/GenBank/DDBJ databases">
        <title>Rhodococcus ferula Z13 complete genome.</title>
        <authorList>
            <person name="Long X."/>
            <person name="Zang M."/>
        </authorList>
    </citation>
    <scope>NUCLEOTIDE SEQUENCE</scope>
    <source>
        <strain evidence="1">Z13</strain>
    </source>
</reference>
<gene>
    <name evidence="1" type="ORF">OED52_05900</name>
</gene>